<feature type="region of interest" description="Disordered" evidence="1">
    <location>
        <begin position="269"/>
        <end position="302"/>
    </location>
</feature>
<sequence>MHQIHVNTNQDPRIHKSRRASPGSIHSITISGTQNGDLPADVPLCPAGLPEEPAKANTDQSSPKTGKKGRGQTSVTIHKTCNISSHDMHEGIKEQSVIKANDTAGNQRSLNTTHSQSSGGNHRSVIFRCNNQSTIIVQWSSGTTTHPTTTSMIALDLQVRQLSRPITTLARLGHQSNSGSISHIKAHSAYSLKPRSLKQLPQLYRALSSSKSKLKSVRNHLLKAAQEQKNHWSTIAKISNSATTSRSLNSSIQVSKLISIESPKEYELSATNLAPNGGVNRRRSTEKGSNEHQSYSESQSLKSGRYLRSGRLLKNLSDNSDLTLLRYPRAQSSKRRRVGVPLQTNSSHDKGSLAHPDFVKSEIIKPPRSIPTLEPDLSTQYRGPTLDFPKYTCTSARSH</sequence>
<gene>
    <name evidence="2" type="ORF">F511_05552</name>
</gene>
<accession>A0A2Z7CEM8</accession>
<feature type="compositionally biased region" description="Basic and acidic residues" evidence="1">
    <location>
        <begin position="347"/>
        <end position="365"/>
    </location>
</feature>
<dbReference type="EMBL" id="KQ996268">
    <property type="protein sequence ID" value="KZV45388.1"/>
    <property type="molecule type" value="Genomic_DNA"/>
</dbReference>
<feature type="compositionally biased region" description="Polar residues" evidence="1">
    <location>
        <begin position="24"/>
        <end position="36"/>
    </location>
</feature>
<evidence type="ECO:0000256" key="1">
    <source>
        <dbReference type="SAM" id="MobiDB-lite"/>
    </source>
</evidence>
<feature type="region of interest" description="Disordered" evidence="1">
    <location>
        <begin position="1"/>
        <end position="75"/>
    </location>
</feature>
<dbReference type="Proteomes" id="UP000250235">
    <property type="component" value="Unassembled WGS sequence"/>
</dbReference>
<dbReference type="AlphaFoldDB" id="A0A2Z7CEM8"/>
<feature type="region of interest" description="Disordered" evidence="1">
    <location>
        <begin position="328"/>
        <end position="399"/>
    </location>
</feature>
<proteinExistence type="predicted"/>
<feature type="compositionally biased region" description="Polar residues" evidence="1">
    <location>
        <begin position="1"/>
        <end position="11"/>
    </location>
</feature>
<evidence type="ECO:0000313" key="3">
    <source>
        <dbReference type="Proteomes" id="UP000250235"/>
    </source>
</evidence>
<keyword evidence="3" id="KW-1185">Reference proteome</keyword>
<feature type="compositionally biased region" description="Polar residues" evidence="1">
    <location>
        <begin position="291"/>
        <end position="302"/>
    </location>
</feature>
<name>A0A2Z7CEM8_9LAMI</name>
<protein>
    <submittedName>
        <fullName evidence="2">Uncharacterized protein</fullName>
    </submittedName>
</protein>
<evidence type="ECO:0000313" key="2">
    <source>
        <dbReference type="EMBL" id="KZV45388.1"/>
    </source>
</evidence>
<reference evidence="2 3" key="1">
    <citation type="journal article" date="2015" name="Proc. Natl. Acad. Sci. U.S.A.">
        <title>The resurrection genome of Boea hygrometrica: A blueprint for survival of dehydration.</title>
        <authorList>
            <person name="Xiao L."/>
            <person name="Yang G."/>
            <person name="Zhang L."/>
            <person name="Yang X."/>
            <person name="Zhao S."/>
            <person name="Ji Z."/>
            <person name="Zhou Q."/>
            <person name="Hu M."/>
            <person name="Wang Y."/>
            <person name="Chen M."/>
            <person name="Xu Y."/>
            <person name="Jin H."/>
            <person name="Xiao X."/>
            <person name="Hu G."/>
            <person name="Bao F."/>
            <person name="Hu Y."/>
            <person name="Wan P."/>
            <person name="Li L."/>
            <person name="Deng X."/>
            <person name="Kuang T."/>
            <person name="Xiang C."/>
            <person name="Zhu J.K."/>
            <person name="Oliver M.J."/>
            <person name="He Y."/>
        </authorList>
    </citation>
    <scope>NUCLEOTIDE SEQUENCE [LARGE SCALE GENOMIC DNA]</scope>
    <source>
        <strain evidence="3">cv. XS01</strain>
    </source>
</reference>
<organism evidence="2 3">
    <name type="scientific">Dorcoceras hygrometricum</name>
    <dbReference type="NCBI Taxonomy" id="472368"/>
    <lineage>
        <taxon>Eukaryota</taxon>
        <taxon>Viridiplantae</taxon>
        <taxon>Streptophyta</taxon>
        <taxon>Embryophyta</taxon>
        <taxon>Tracheophyta</taxon>
        <taxon>Spermatophyta</taxon>
        <taxon>Magnoliopsida</taxon>
        <taxon>eudicotyledons</taxon>
        <taxon>Gunneridae</taxon>
        <taxon>Pentapetalae</taxon>
        <taxon>asterids</taxon>
        <taxon>lamiids</taxon>
        <taxon>Lamiales</taxon>
        <taxon>Gesneriaceae</taxon>
        <taxon>Didymocarpoideae</taxon>
        <taxon>Trichosporeae</taxon>
        <taxon>Loxocarpinae</taxon>
        <taxon>Dorcoceras</taxon>
    </lineage>
</organism>